<organism evidence="2 3">
    <name type="scientific">Prunus armeniaca</name>
    <name type="common">Apricot</name>
    <name type="synonym">Armeniaca vulgaris</name>
    <dbReference type="NCBI Taxonomy" id="36596"/>
    <lineage>
        <taxon>Eukaryota</taxon>
        <taxon>Viridiplantae</taxon>
        <taxon>Streptophyta</taxon>
        <taxon>Embryophyta</taxon>
        <taxon>Tracheophyta</taxon>
        <taxon>Spermatophyta</taxon>
        <taxon>Magnoliopsida</taxon>
        <taxon>eudicotyledons</taxon>
        <taxon>Gunneridae</taxon>
        <taxon>Pentapetalae</taxon>
        <taxon>rosids</taxon>
        <taxon>fabids</taxon>
        <taxon>Rosales</taxon>
        <taxon>Rosaceae</taxon>
        <taxon>Amygdaloideae</taxon>
        <taxon>Amygdaleae</taxon>
        <taxon>Prunus</taxon>
    </lineage>
</organism>
<protein>
    <submittedName>
        <fullName evidence="2">Uncharacterized protein</fullName>
    </submittedName>
</protein>
<feature type="compositionally biased region" description="Basic and acidic residues" evidence="1">
    <location>
        <begin position="65"/>
        <end position="78"/>
    </location>
</feature>
<dbReference type="AlphaFoldDB" id="A0A6J5W029"/>
<keyword evidence="3" id="KW-1185">Reference proteome</keyword>
<feature type="region of interest" description="Disordered" evidence="1">
    <location>
        <begin position="58"/>
        <end position="78"/>
    </location>
</feature>
<gene>
    <name evidence="2" type="ORF">ORAREDHAP_LOCUS3201</name>
</gene>
<dbReference type="OrthoDB" id="1739516at2759"/>
<accession>A0A6J5W029</accession>
<dbReference type="Proteomes" id="UP000507245">
    <property type="component" value="Unassembled WGS sequence"/>
</dbReference>
<proteinExistence type="predicted"/>
<evidence type="ECO:0000256" key="1">
    <source>
        <dbReference type="SAM" id="MobiDB-lite"/>
    </source>
</evidence>
<feature type="region of interest" description="Disordered" evidence="1">
    <location>
        <begin position="1"/>
        <end position="30"/>
    </location>
</feature>
<evidence type="ECO:0000313" key="3">
    <source>
        <dbReference type="Proteomes" id="UP000507245"/>
    </source>
</evidence>
<evidence type="ECO:0000313" key="2">
    <source>
        <dbReference type="EMBL" id="CAB4293843.1"/>
    </source>
</evidence>
<dbReference type="EMBL" id="CAEKKB010000001">
    <property type="protein sequence ID" value="CAB4293843.1"/>
    <property type="molecule type" value="Genomic_DNA"/>
</dbReference>
<sequence>MAKSKTTIAAVGARCSRSRSSSKSREKPLTIPNSVNFFSELEVNATELLVQLNGSSCCNGGSTEEESKSKATPPSHHDDLVWSSFSKYKT</sequence>
<reference evidence="3" key="1">
    <citation type="journal article" date="2020" name="Genome Biol.">
        <title>Gamete binning: chromosome-level and haplotype-resolved genome assembly enabled by high-throughput single-cell sequencing of gamete genomes.</title>
        <authorList>
            <person name="Campoy J.A."/>
            <person name="Sun H."/>
            <person name="Goel M."/>
            <person name="Jiao W.-B."/>
            <person name="Folz-Donahue K."/>
            <person name="Wang N."/>
            <person name="Rubio M."/>
            <person name="Liu C."/>
            <person name="Kukat C."/>
            <person name="Ruiz D."/>
            <person name="Huettel B."/>
            <person name="Schneeberger K."/>
        </authorList>
    </citation>
    <scope>NUCLEOTIDE SEQUENCE [LARGE SCALE GENOMIC DNA]</scope>
    <source>
        <strain evidence="3">cv. Rojo Pasion</strain>
    </source>
</reference>
<name>A0A6J5W029_PRUAR</name>